<keyword evidence="1" id="KW-1185">Reference proteome</keyword>
<dbReference type="WBParaSite" id="MBELARI_LOCUS10665">
    <property type="protein sequence ID" value="MBELARI_LOCUS10665"/>
    <property type="gene ID" value="MBELARI_LOCUS10665"/>
</dbReference>
<accession>A0AAF3E9S7</accession>
<name>A0AAF3E9S7_9BILA</name>
<proteinExistence type="predicted"/>
<evidence type="ECO:0000313" key="1">
    <source>
        <dbReference type="Proteomes" id="UP000887575"/>
    </source>
</evidence>
<evidence type="ECO:0000313" key="2">
    <source>
        <dbReference type="WBParaSite" id="MBELARI_LOCUS10665"/>
    </source>
</evidence>
<sequence length="188" mass="21732">MDLFQNKPSTSSTISSNFSNAQMECTARETTKEDLLKIGQKRVNTSSEICPSRSKLREALSLKSYDSSINQSSNIQIKFDNDEYKFLVLDLHQRLEARDRIIKDLKEQLLQIRTQRDSFKLLYDGAKIENQLLKGTSKKWTENERRIDLMKPSESLEQNPAKSSSKEYEIGVKQLFTNDLFVVPKDES</sequence>
<organism evidence="1 2">
    <name type="scientific">Mesorhabditis belari</name>
    <dbReference type="NCBI Taxonomy" id="2138241"/>
    <lineage>
        <taxon>Eukaryota</taxon>
        <taxon>Metazoa</taxon>
        <taxon>Ecdysozoa</taxon>
        <taxon>Nematoda</taxon>
        <taxon>Chromadorea</taxon>
        <taxon>Rhabditida</taxon>
        <taxon>Rhabditina</taxon>
        <taxon>Rhabditomorpha</taxon>
        <taxon>Rhabditoidea</taxon>
        <taxon>Rhabditidae</taxon>
        <taxon>Mesorhabditinae</taxon>
        <taxon>Mesorhabditis</taxon>
    </lineage>
</organism>
<protein>
    <submittedName>
        <fullName evidence="2">Uncharacterized protein</fullName>
    </submittedName>
</protein>
<dbReference type="Proteomes" id="UP000887575">
    <property type="component" value="Unassembled WGS sequence"/>
</dbReference>
<reference evidence="2" key="1">
    <citation type="submission" date="2024-02" db="UniProtKB">
        <authorList>
            <consortium name="WormBaseParasite"/>
        </authorList>
    </citation>
    <scope>IDENTIFICATION</scope>
</reference>
<dbReference type="AlphaFoldDB" id="A0AAF3E9S7"/>